<dbReference type="SMART" id="SM00066">
    <property type="entry name" value="GAL4"/>
    <property type="match status" value="1"/>
</dbReference>
<comment type="catalytic activity">
    <reaction evidence="12">
        <text>guanine + H2O + H(+) = xanthine + NH4(+)</text>
        <dbReference type="Rhea" id="RHEA:14665"/>
        <dbReference type="ChEBI" id="CHEBI:15377"/>
        <dbReference type="ChEBI" id="CHEBI:15378"/>
        <dbReference type="ChEBI" id="CHEBI:16235"/>
        <dbReference type="ChEBI" id="CHEBI:17712"/>
        <dbReference type="ChEBI" id="CHEBI:28938"/>
        <dbReference type="EC" id="3.5.4.3"/>
    </reaction>
</comment>
<dbReference type="GO" id="GO:0008892">
    <property type="term" value="F:guanine deaminase activity"/>
    <property type="evidence" value="ECO:0007669"/>
    <property type="project" value="UniProtKB-EC"/>
</dbReference>
<evidence type="ECO:0000313" key="18">
    <source>
        <dbReference type="EMBL" id="PWY68468.1"/>
    </source>
</evidence>
<name>A0A317V5Z3_9EURO</name>
<dbReference type="OrthoDB" id="194468at2759"/>
<gene>
    <name evidence="18" type="ORF">BO70DRAFT_390361</name>
</gene>
<comment type="cofactor">
    <cofactor evidence="1">
        <name>Zn(2+)</name>
        <dbReference type="ChEBI" id="CHEBI:29105"/>
    </cofactor>
</comment>
<dbReference type="GeneID" id="37068381"/>
<feature type="compositionally biased region" description="Low complexity" evidence="16">
    <location>
        <begin position="84"/>
        <end position="101"/>
    </location>
</feature>
<dbReference type="FunFam" id="4.10.240.10:FF:000019">
    <property type="entry name" value="C6 transcription factor, putative"/>
    <property type="match status" value="1"/>
</dbReference>
<evidence type="ECO:0000256" key="12">
    <source>
        <dbReference type="ARBA" id="ARBA00051148"/>
    </source>
</evidence>
<dbReference type="GO" id="GO:0000981">
    <property type="term" value="F:DNA-binding transcription factor activity, RNA polymerase II-specific"/>
    <property type="evidence" value="ECO:0007669"/>
    <property type="project" value="InterPro"/>
</dbReference>
<evidence type="ECO:0000256" key="7">
    <source>
        <dbReference type="ARBA" id="ARBA00022833"/>
    </source>
</evidence>
<dbReference type="EMBL" id="MSFL01000036">
    <property type="protein sequence ID" value="PWY68468.1"/>
    <property type="molecule type" value="Genomic_DNA"/>
</dbReference>
<dbReference type="GO" id="GO:0006351">
    <property type="term" value="P:DNA-templated transcription"/>
    <property type="evidence" value="ECO:0007669"/>
    <property type="project" value="InterPro"/>
</dbReference>
<dbReference type="Gene3D" id="4.10.240.10">
    <property type="entry name" value="Zn(2)-C6 fungal-type DNA-binding domain"/>
    <property type="match status" value="1"/>
</dbReference>
<keyword evidence="6" id="KW-0378">Hydrolase</keyword>
<dbReference type="Pfam" id="PF00172">
    <property type="entry name" value="Zn_clus"/>
    <property type="match status" value="1"/>
</dbReference>
<dbReference type="InterPro" id="IPR001138">
    <property type="entry name" value="Zn2Cys6_DnaBD"/>
</dbReference>
<dbReference type="FunFam" id="3.20.20.140:FF:000022">
    <property type="entry name" value="Guanine deaminase"/>
    <property type="match status" value="1"/>
</dbReference>
<feature type="region of interest" description="Disordered" evidence="16">
    <location>
        <begin position="662"/>
        <end position="691"/>
    </location>
</feature>
<dbReference type="GO" id="GO:0005829">
    <property type="term" value="C:cytosol"/>
    <property type="evidence" value="ECO:0007669"/>
    <property type="project" value="TreeGrafter"/>
</dbReference>
<dbReference type="Pfam" id="PF04082">
    <property type="entry name" value="Fungal_trans"/>
    <property type="match status" value="1"/>
</dbReference>
<dbReference type="RefSeq" id="XP_025395277.1">
    <property type="nucleotide sequence ID" value="XM_025546144.1"/>
</dbReference>
<keyword evidence="11" id="KW-0539">Nucleus</keyword>
<feature type="compositionally biased region" description="Low complexity" evidence="16">
    <location>
        <begin position="662"/>
        <end position="671"/>
    </location>
</feature>
<proteinExistence type="inferred from homology"/>
<reference evidence="18 19" key="1">
    <citation type="submission" date="2016-12" db="EMBL/GenBank/DDBJ databases">
        <title>The genomes of Aspergillus section Nigri reveals drivers in fungal speciation.</title>
        <authorList>
            <consortium name="DOE Joint Genome Institute"/>
            <person name="Vesth T.C."/>
            <person name="Nybo J."/>
            <person name="Theobald S."/>
            <person name="Brandl J."/>
            <person name="Frisvad J.C."/>
            <person name="Nielsen K.F."/>
            <person name="Lyhne E.K."/>
            <person name="Kogle M.E."/>
            <person name="Kuo A."/>
            <person name="Riley R."/>
            <person name="Clum A."/>
            <person name="Nolan M."/>
            <person name="Lipzen A."/>
            <person name="Salamov A."/>
            <person name="Henrissat B."/>
            <person name="Wiebenga A."/>
            <person name="De Vries R.P."/>
            <person name="Grigoriev I.V."/>
            <person name="Mortensen U.H."/>
            <person name="Andersen M.R."/>
            <person name="Baker S.E."/>
        </authorList>
    </citation>
    <scope>NUCLEOTIDE SEQUENCE [LARGE SCALE GENOMIC DNA]</scope>
    <source>
        <strain evidence="18 19">CBS 117.55</strain>
    </source>
</reference>
<dbReference type="SMART" id="SM00906">
    <property type="entry name" value="Fungal_trans"/>
    <property type="match status" value="1"/>
</dbReference>
<dbReference type="InterPro" id="IPR051607">
    <property type="entry name" value="Metallo-dep_hydrolases"/>
</dbReference>
<sequence length="1198" mass="133182">MTNRDPEFRHQLGKFRLDPLPIPSSHPLPPPRPPHLHSHPSPSPQSLPPPPLPLQHQHQLQHHQPPPQQQQQQSQPHHHHHLLHQQSPHSSHSSPSHLPPSRSKRVSTACDFCRKRKKKCDFRYPNCSACTRAGVRCTIPPPGPQVAAASVPRDQLENLQNRVRWLEEVVRRKTGIAVADRPTGTALDGEGDSDWWYQVPTMLMTRESPARSTSTTTAAAASSNSPAPSSSAVGTELPNVGEIFRDQLEHRRPSIARPVASAPRVVRLPSLEEAERVSSQYFDSLGYQYPFLSRAEFFGHLRRIYAGEVPAPEVHHSYHITIATALLIGSADGSQAAEFYHVSNETMGLALQNEDLAAVRALLSVAVYTMFATSGPSVWHILGTALRLATSLGLHKARSVVNVVEEEMAKRAFWSLYNLDRLIASTLGRPLGIADEDISVTLPREFNDDWTEAPGASAMTIPLQVVRLRRIFSRIYRYLFNNQPPSPPTEVAITLSHFRQELDDWRRAAPVYPPALLYSTSYYDYLYATTLLLMYRPSPRNPMPDATSIVSCGDASIQVIRSYWDSFSVGKLKWIWLTLSQIYFAGITILWCLNQNFLAVREGLVAAWKPEDRTMRRAIQAVVVLLEEFGKRRPGVERLAETFRNQSTMIFSHLAYQQEQQQQQQQQQQQPLQPPLPEQPAPPPQPQHVLVAPPVPLAPVLDDVLLVNGTGTVPYPAVDSNTSLISCTGHLFSICPLTTTTVIIMASEAVQAQAFHGTFIHTPSPTELEILTDTLIVVSPAGTLEFIRPSTPTASIPDLLAQSNRPSSSCKVTILQPTEFFVPGFIDTHTHAPQWAQRGTGRGIDLLTWLETITFRHEAKLSDPDFAKSLYGSCVRGGLKQGITTACYYGSRHAAASVILAETCLSLGQRALIGKCNMNRHAPDWYRDPSVEESLRDTEDFISQVRGLDPAHELVTPVITPRFAISCEEELLAGLGAMASRNTDLPIQTHFNESRGEVDFTRSLFPNDKSETELYERFGLLNERSILAHSIYLSNAEIERMAELKCGIAHCPIPNVTMDEFMVAPIREYLRRDVKVGLGTDCGGGYSSSMLEVMKSAFVVSTARCTMTQGRDEPLSIAEGFYLATLGGARVCGLQEKVGNFVVGKEFDALLVRADAEGVMAPVMEEDGVREVFEKFMMTGDDRNIRRVFVKGREVHTI</sequence>
<dbReference type="Gene3D" id="3.20.20.140">
    <property type="entry name" value="Metal-dependent hydrolases"/>
    <property type="match status" value="1"/>
</dbReference>
<keyword evidence="7" id="KW-0862">Zinc</keyword>
<dbReference type="Proteomes" id="UP000247233">
    <property type="component" value="Unassembled WGS sequence"/>
</dbReference>
<dbReference type="GO" id="GO:0009893">
    <property type="term" value="P:positive regulation of metabolic process"/>
    <property type="evidence" value="ECO:0007669"/>
    <property type="project" value="UniProtKB-ARBA"/>
</dbReference>
<keyword evidence="5" id="KW-0479">Metal-binding</keyword>
<evidence type="ECO:0000256" key="10">
    <source>
        <dbReference type="ARBA" id="ARBA00023163"/>
    </source>
</evidence>
<evidence type="ECO:0000256" key="3">
    <source>
        <dbReference type="ARBA" id="ARBA00006745"/>
    </source>
</evidence>
<feature type="compositionally biased region" description="Basic and acidic residues" evidence="16">
    <location>
        <begin position="1"/>
        <end position="10"/>
    </location>
</feature>
<feature type="compositionally biased region" description="Low complexity" evidence="16">
    <location>
        <begin position="210"/>
        <end position="232"/>
    </location>
</feature>
<dbReference type="SUPFAM" id="SSF51556">
    <property type="entry name" value="Metallo-dependent hydrolases"/>
    <property type="match status" value="1"/>
</dbReference>
<dbReference type="InterPro" id="IPR007219">
    <property type="entry name" value="XnlR_reg_dom"/>
</dbReference>
<dbReference type="GO" id="GO:0008270">
    <property type="term" value="F:zinc ion binding"/>
    <property type="evidence" value="ECO:0007669"/>
    <property type="project" value="InterPro"/>
</dbReference>
<feature type="compositionally biased region" description="Pro residues" evidence="16">
    <location>
        <begin position="41"/>
        <end position="53"/>
    </location>
</feature>
<dbReference type="PANTHER" id="PTHR11271">
    <property type="entry name" value="GUANINE DEAMINASE"/>
    <property type="match status" value="1"/>
</dbReference>
<evidence type="ECO:0000256" key="5">
    <source>
        <dbReference type="ARBA" id="ARBA00022723"/>
    </source>
</evidence>
<evidence type="ECO:0000256" key="15">
    <source>
        <dbReference type="ARBA" id="ARBA00083147"/>
    </source>
</evidence>
<evidence type="ECO:0000313" key="19">
    <source>
        <dbReference type="Proteomes" id="UP000247233"/>
    </source>
</evidence>
<dbReference type="EC" id="3.5.4.3" evidence="4"/>
<dbReference type="InterPro" id="IPR036864">
    <property type="entry name" value="Zn2-C6_fun-type_DNA-bd_sf"/>
</dbReference>
<dbReference type="CDD" id="cd12148">
    <property type="entry name" value="fungal_TF_MHR"/>
    <property type="match status" value="1"/>
</dbReference>
<comment type="similarity">
    <text evidence="3">Belongs to the metallo-dependent hydrolases superfamily. ATZ/TRZ family.</text>
</comment>
<evidence type="ECO:0000256" key="8">
    <source>
        <dbReference type="ARBA" id="ARBA00023015"/>
    </source>
</evidence>
<feature type="region of interest" description="Disordered" evidence="16">
    <location>
        <begin position="207"/>
        <end position="236"/>
    </location>
</feature>
<dbReference type="GO" id="GO:0003677">
    <property type="term" value="F:DNA binding"/>
    <property type="evidence" value="ECO:0007669"/>
    <property type="project" value="UniProtKB-KW"/>
</dbReference>
<evidence type="ECO:0000256" key="4">
    <source>
        <dbReference type="ARBA" id="ARBA00012781"/>
    </source>
</evidence>
<feature type="domain" description="Zn(2)-C6 fungal-type" evidence="17">
    <location>
        <begin position="109"/>
        <end position="139"/>
    </location>
</feature>
<evidence type="ECO:0000256" key="9">
    <source>
        <dbReference type="ARBA" id="ARBA00023125"/>
    </source>
</evidence>
<keyword evidence="10" id="KW-0804">Transcription</keyword>
<dbReference type="UniPathway" id="UPA00603">
    <property type="reaction ID" value="UER00660"/>
</dbReference>
<keyword evidence="8" id="KW-0805">Transcription regulation</keyword>
<comment type="caution">
    <text evidence="18">The sequence shown here is derived from an EMBL/GenBank/DDBJ whole genome shotgun (WGS) entry which is preliminary data.</text>
</comment>
<evidence type="ECO:0000256" key="1">
    <source>
        <dbReference type="ARBA" id="ARBA00001947"/>
    </source>
</evidence>
<dbReference type="PROSITE" id="PS50048">
    <property type="entry name" value="ZN2_CY6_FUNGAL_2"/>
    <property type="match status" value="1"/>
</dbReference>
<dbReference type="STRING" id="1448321.A0A317V5Z3"/>
<keyword evidence="9" id="KW-0238">DNA-binding</keyword>
<dbReference type="AlphaFoldDB" id="A0A317V5Z3"/>
<comment type="function">
    <text evidence="13">Catalyzes the hydrolytic deamination of guanine, producing xanthine and ammonia.</text>
</comment>
<dbReference type="CDD" id="cd00067">
    <property type="entry name" value="GAL4"/>
    <property type="match status" value="1"/>
</dbReference>
<dbReference type="Gene3D" id="2.30.40.10">
    <property type="entry name" value="Urease, subunit C, domain 1"/>
    <property type="match status" value="1"/>
</dbReference>
<dbReference type="InterPro" id="IPR006680">
    <property type="entry name" value="Amidohydro-rel"/>
</dbReference>
<evidence type="ECO:0000256" key="11">
    <source>
        <dbReference type="ARBA" id="ARBA00023242"/>
    </source>
</evidence>
<dbReference type="PROSITE" id="PS00463">
    <property type="entry name" value="ZN2_CY6_FUNGAL_1"/>
    <property type="match status" value="1"/>
</dbReference>
<evidence type="ECO:0000256" key="6">
    <source>
        <dbReference type="ARBA" id="ARBA00022801"/>
    </source>
</evidence>
<dbReference type="Pfam" id="PF01979">
    <property type="entry name" value="Amidohydro_1"/>
    <property type="match status" value="1"/>
</dbReference>
<protein>
    <recommendedName>
        <fullName evidence="14">Probable guanine deaminase</fullName>
        <ecNumber evidence="4">3.5.4.3</ecNumber>
    </recommendedName>
    <alternativeName>
        <fullName evidence="15">Guanine aminohydrolase</fullName>
    </alternativeName>
</protein>
<dbReference type="InterPro" id="IPR032466">
    <property type="entry name" value="Metal_Hydrolase"/>
</dbReference>
<evidence type="ECO:0000256" key="16">
    <source>
        <dbReference type="SAM" id="MobiDB-lite"/>
    </source>
</evidence>
<dbReference type="InterPro" id="IPR011059">
    <property type="entry name" value="Metal-dep_hydrolase_composite"/>
</dbReference>
<dbReference type="GO" id="GO:0006147">
    <property type="term" value="P:guanine catabolic process"/>
    <property type="evidence" value="ECO:0007669"/>
    <property type="project" value="UniProtKB-UniPathway"/>
</dbReference>
<feature type="compositionally biased region" description="Pro residues" evidence="16">
    <location>
        <begin position="20"/>
        <end position="33"/>
    </location>
</feature>
<keyword evidence="19" id="KW-1185">Reference proteome</keyword>
<evidence type="ECO:0000256" key="2">
    <source>
        <dbReference type="ARBA" id="ARBA00004984"/>
    </source>
</evidence>
<accession>A0A317V5Z3</accession>
<organism evidence="18 19">
    <name type="scientific">Aspergillus heteromorphus CBS 117.55</name>
    <dbReference type="NCBI Taxonomy" id="1448321"/>
    <lineage>
        <taxon>Eukaryota</taxon>
        <taxon>Fungi</taxon>
        <taxon>Dikarya</taxon>
        <taxon>Ascomycota</taxon>
        <taxon>Pezizomycotina</taxon>
        <taxon>Eurotiomycetes</taxon>
        <taxon>Eurotiomycetidae</taxon>
        <taxon>Eurotiales</taxon>
        <taxon>Aspergillaceae</taxon>
        <taxon>Aspergillus</taxon>
        <taxon>Aspergillus subgen. Circumdati</taxon>
    </lineage>
</organism>
<dbReference type="VEuPathDB" id="FungiDB:BO70DRAFT_390361"/>
<evidence type="ECO:0000256" key="13">
    <source>
        <dbReference type="ARBA" id="ARBA00056079"/>
    </source>
</evidence>
<comment type="pathway">
    <text evidence="2">Purine metabolism; guanine degradation; xanthine from guanine: step 1/1.</text>
</comment>
<evidence type="ECO:0000256" key="14">
    <source>
        <dbReference type="ARBA" id="ARBA00069860"/>
    </source>
</evidence>
<feature type="region of interest" description="Disordered" evidence="16">
    <location>
        <begin position="1"/>
        <end position="107"/>
    </location>
</feature>
<evidence type="ECO:0000259" key="17">
    <source>
        <dbReference type="PROSITE" id="PS50048"/>
    </source>
</evidence>
<dbReference type="PANTHER" id="PTHR11271:SF49">
    <property type="entry name" value="GUANINE DEAMINASE"/>
    <property type="match status" value="1"/>
</dbReference>
<feature type="compositionally biased region" description="Pro residues" evidence="16">
    <location>
        <begin position="672"/>
        <end position="686"/>
    </location>
</feature>
<dbReference type="SUPFAM" id="SSF57701">
    <property type="entry name" value="Zn2/Cys6 DNA-binding domain"/>
    <property type="match status" value="1"/>
</dbReference>